<dbReference type="PANTHER" id="PTHR45712:SF22">
    <property type="entry name" value="INSULIN-LIKE GROWTH FACTOR-BINDING PROTEIN COMPLEX ACID LABILE SUBUNIT"/>
    <property type="match status" value="1"/>
</dbReference>
<dbReference type="Gene3D" id="3.80.10.10">
    <property type="entry name" value="Ribonuclease Inhibitor"/>
    <property type="match status" value="2"/>
</dbReference>
<name>A0A915K0Y0_ROMCU</name>
<dbReference type="InterPro" id="IPR050333">
    <property type="entry name" value="SLRP"/>
</dbReference>
<dbReference type="Pfam" id="PF13855">
    <property type="entry name" value="LRR_8"/>
    <property type="match status" value="3"/>
</dbReference>
<dbReference type="OMA" id="HTINRNA"/>
<dbReference type="PANTHER" id="PTHR45712">
    <property type="entry name" value="AGAP008170-PA"/>
    <property type="match status" value="1"/>
</dbReference>
<dbReference type="SMART" id="SM00369">
    <property type="entry name" value="LRR_TYP"/>
    <property type="match status" value="9"/>
</dbReference>
<keyword evidence="1" id="KW-0433">Leucine-rich repeat</keyword>
<proteinExistence type="predicted"/>
<protein>
    <submittedName>
        <fullName evidence="4">Uncharacterized protein</fullName>
    </submittedName>
</protein>
<keyword evidence="2" id="KW-0677">Repeat</keyword>
<reference evidence="4" key="1">
    <citation type="submission" date="2022-11" db="UniProtKB">
        <authorList>
            <consortium name="WormBaseParasite"/>
        </authorList>
    </citation>
    <scope>IDENTIFICATION</scope>
</reference>
<dbReference type="SUPFAM" id="SSF52058">
    <property type="entry name" value="L domain-like"/>
    <property type="match status" value="1"/>
</dbReference>
<dbReference type="InterPro" id="IPR032675">
    <property type="entry name" value="LRR_dom_sf"/>
</dbReference>
<evidence type="ECO:0000256" key="2">
    <source>
        <dbReference type="ARBA" id="ARBA00022737"/>
    </source>
</evidence>
<evidence type="ECO:0000313" key="4">
    <source>
        <dbReference type="WBParaSite" id="nRc.2.0.1.t32337-RA"/>
    </source>
</evidence>
<dbReference type="SMART" id="SM00365">
    <property type="entry name" value="LRR_SD22"/>
    <property type="match status" value="5"/>
</dbReference>
<dbReference type="Proteomes" id="UP000887565">
    <property type="component" value="Unplaced"/>
</dbReference>
<dbReference type="AlphaFoldDB" id="A0A915K0Y0"/>
<accession>A0A915K0Y0</accession>
<sequence>MYLDISNQKTLIESGSLHNLKSLLRLKLSKLGLNNSIIDDLKTLATLRSLDLSGNNIRVLPDKAFSTLKALTNLILNFNYITNLDDDTFDGLNQLNKLDLRVNLLSNISKDTFSKMPNLKELLLAGNYISHFGANQPQSLQQLDLSQNELTKIDKQIFGPLRRLEKLNLDKNEHLSSVDSGTFDNLKNLKSLNLSFTNLSSIFDSKPTNVLNNLVNLITLDLSGLGLKNLNGNFFTGMKNLKNLYLRSNDLETVPQTLLKSLSNVQFLDASQNPWQCDSKLKEFASFLKKLSSQDSLSYKIQAALCAFPPALKGLPVASAKIDSR</sequence>
<evidence type="ECO:0000256" key="1">
    <source>
        <dbReference type="ARBA" id="ARBA00022614"/>
    </source>
</evidence>
<dbReference type="PROSITE" id="PS51450">
    <property type="entry name" value="LRR"/>
    <property type="match status" value="2"/>
</dbReference>
<dbReference type="InterPro" id="IPR003591">
    <property type="entry name" value="Leu-rich_rpt_typical-subtyp"/>
</dbReference>
<keyword evidence="3" id="KW-1185">Reference proteome</keyword>
<evidence type="ECO:0000313" key="3">
    <source>
        <dbReference type="Proteomes" id="UP000887565"/>
    </source>
</evidence>
<dbReference type="WBParaSite" id="nRc.2.0.1.t32337-RA">
    <property type="protein sequence ID" value="nRc.2.0.1.t32337-RA"/>
    <property type="gene ID" value="nRc.2.0.1.g32337"/>
</dbReference>
<organism evidence="3 4">
    <name type="scientific">Romanomermis culicivorax</name>
    <name type="common">Nematode worm</name>
    <dbReference type="NCBI Taxonomy" id="13658"/>
    <lineage>
        <taxon>Eukaryota</taxon>
        <taxon>Metazoa</taxon>
        <taxon>Ecdysozoa</taxon>
        <taxon>Nematoda</taxon>
        <taxon>Enoplea</taxon>
        <taxon>Dorylaimia</taxon>
        <taxon>Mermithida</taxon>
        <taxon>Mermithoidea</taxon>
        <taxon>Mermithidae</taxon>
        <taxon>Romanomermis</taxon>
    </lineage>
</organism>
<dbReference type="Pfam" id="PF00560">
    <property type="entry name" value="LRR_1"/>
    <property type="match status" value="2"/>
</dbReference>
<dbReference type="InterPro" id="IPR001611">
    <property type="entry name" value="Leu-rich_rpt"/>
</dbReference>